<evidence type="ECO:0000256" key="5">
    <source>
        <dbReference type="ARBA" id="ARBA00012257"/>
    </source>
</evidence>
<evidence type="ECO:0000259" key="11">
    <source>
        <dbReference type="Pfam" id="PF09349"/>
    </source>
</evidence>
<evidence type="ECO:0000256" key="4">
    <source>
        <dbReference type="ARBA" id="ARBA00005793"/>
    </source>
</evidence>
<dbReference type="SUPFAM" id="SSF158694">
    <property type="entry name" value="UraD-Like"/>
    <property type="match status" value="1"/>
</dbReference>
<evidence type="ECO:0000256" key="10">
    <source>
        <dbReference type="ARBA" id="ARBA00032116"/>
    </source>
</evidence>
<dbReference type="NCBIfam" id="TIGR03164">
    <property type="entry name" value="UHCUDC"/>
    <property type="match status" value="1"/>
</dbReference>
<dbReference type="Gene3D" id="1.10.3330.10">
    <property type="entry name" value="Oxo-4-hydroxy-4-carboxy-5-ureidoimidazoline decarboxylase"/>
    <property type="match status" value="1"/>
</dbReference>
<dbReference type="InterPro" id="IPR017580">
    <property type="entry name" value="OHCU_decarboxylase-1"/>
</dbReference>
<dbReference type="GO" id="GO:0051997">
    <property type="term" value="F:2-oxo-4-hydroxy-4-carboxy-5-ureidoimidazoline decarboxylase activity"/>
    <property type="evidence" value="ECO:0007669"/>
    <property type="project" value="UniProtKB-EC"/>
</dbReference>
<reference evidence="12 13" key="1">
    <citation type="journal article" date="2018" name="Elife">
        <title>Firefly genomes illuminate parallel origins of bioluminescence in beetles.</title>
        <authorList>
            <person name="Fallon T.R."/>
            <person name="Lower S.E."/>
            <person name="Chang C.H."/>
            <person name="Bessho-Uehara M."/>
            <person name="Martin G.J."/>
            <person name="Bewick A.J."/>
            <person name="Behringer M."/>
            <person name="Debat H.J."/>
            <person name="Wong I."/>
            <person name="Day J.C."/>
            <person name="Suvorov A."/>
            <person name="Silva C.J."/>
            <person name="Stanger-Hall K.F."/>
            <person name="Hall D.W."/>
            <person name="Schmitz R.J."/>
            <person name="Nelson D.R."/>
            <person name="Lewis S.M."/>
            <person name="Shigenobu S."/>
            <person name="Bybee S.M."/>
            <person name="Larracuente A.M."/>
            <person name="Oba Y."/>
            <person name="Weng J.K."/>
        </authorList>
    </citation>
    <scope>NUCLEOTIDE SEQUENCE [LARGE SCALE GENOMIC DNA]</scope>
    <source>
        <strain evidence="12">1611_PpyrPB1</strain>
        <tissue evidence="12">Whole body</tissue>
    </source>
</reference>
<keyword evidence="6" id="KW-0659">Purine metabolism</keyword>
<dbReference type="GO" id="GO:0005777">
    <property type="term" value="C:peroxisome"/>
    <property type="evidence" value="ECO:0007669"/>
    <property type="project" value="TreeGrafter"/>
</dbReference>
<gene>
    <name evidence="12" type="ORF">PPYR_07618</name>
</gene>
<evidence type="ECO:0000256" key="8">
    <source>
        <dbReference type="ARBA" id="ARBA00023239"/>
    </source>
</evidence>
<organism evidence="12 13">
    <name type="scientific">Photinus pyralis</name>
    <name type="common">Common eastern firefly</name>
    <name type="synonym">Lampyris pyralis</name>
    <dbReference type="NCBI Taxonomy" id="7054"/>
    <lineage>
        <taxon>Eukaryota</taxon>
        <taxon>Metazoa</taxon>
        <taxon>Ecdysozoa</taxon>
        <taxon>Arthropoda</taxon>
        <taxon>Hexapoda</taxon>
        <taxon>Insecta</taxon>
        <taxon>Pterygota</taxon>
        <taxon>Neoptera</taxon>
        <taxon>Endopterygota</taxon>
        <taxon>Coleoptera</taxon>
        <taxon>Polyphaga</taxon>
        <taxon>Elateriformia</taxon>
        <taxon>Elateroidea</taxon>
        <taxon>Lampyridae</taxon>
        <taxon>Lampyrinae</taxon>
        <taxon>Photinus</taxon>
    </lineage>
</organism>
<dbReference type="PANTHER" id="PTHR43466">
    <property type="entry name" value="2-OXO-4-HYDROXY-4-CARBOXY-5-UREIDOIMIDAZOLINE DECARBOXYLASE-RELATED"/>
    <property type="match status" value="1"/>
</dbReference>
<comment type="function">
    <text evidence="2">Catalyzes the stereoselective decarboxylation of 2-oxo-4-hydroxy-4-carboxy-5-ureidoimidazoline (OHCU) to (S)-allantoin.</text>
</comment>
<evidence type="ECO:0000256" key="7">
    <source>
        <dbReference type="ARBA" id="ARBA00022793"/>
    </source>
</evidence>
<dbReference type="GO" id="GO:0019628">
    <property type="term" value="P:urate catabolic process"/>
    <property type="evidence" value="ECO:0007669"/>
    <property type="project" value="UniProtKB-UniPathway"/>
</dbReference>
<sequence>MDPVFTNIDEVNRLPSEQFIKIFGNVVEHHPAAAIQILKNRPFRDAGSISHAVNNYLDSLSEHEVRNILQYIPELAGKLADLGKMSLESTYEQSSAGLLAIPPDTKQKLSFMNEQYRIKFGFPYIICVREKNSLGEILDDIQARLKNGGEEELSSALEEVKKICRLRILTLIL</sequence>
<dbReference type="Proteomes" id="UP000327044">
    <property type="component" value="Unassembled WGS sequence"/>
</dbReference>
<dbReference type="EC" id="4.1.1.97" evidence="5"/>
<dbReference type="PANTHER" id="PTHR43466:SF1">
    <property type="entry name" value="2-OXO-4-HYDROXY-4-CARBOXY-5-UREIDOIMIDAZOLINE DECARBOXYLASE-RELATED"/>
    <property type="match status" value="1"/>
</dbReference>
<comment type="catalytic activity">
    <reaction evidence="1">
        <text>5-hydroxy-2-oxo-4-ureido-2,5-dihydro-1H-imidazole-5-carboxylate + H(+) = (S)-allantoin + CO2</text>
        <dbReference type="Rhea" id="RHEA:26301"/>
        <dbReference type="ChEBI" id="CHEBI:15378"/>
        <dbReference type="ChEBI" id="CHEBI:15678"/>
        <dbReference type="ChEBI" id="CHEBI:16526"/>
        <dbReference type="ChEBI" id="CHEBI:58639"/>
        <dbReference type="EC" id="4.1.1.97"/>
    </reaction>
</comment>
<comment type="similarity">
    <text evidence="4">Belongs to the OHCU decarboxylase family.</text>
</comment>
<protein>
    <recommendedName>
        <fullName evidence="5">2-oxo-4-hydroxy-4-carboxy-5-ureidoimidazoline decarboxylase</fullName>
        <ecNumber evidence="5">4.1.1.97</ecNumber>
    </recommendedName>
    <alternativeName>
        <fullName evidence="10">Parahox neighbor</fullName>
    </alternativeName>
    <alternativeName>
        <fullName evidence="9">Ureidoimidazoline (2-oxo-4-hydroxy-4-carboxy-5-) decarboxylase</fullName>
    </alternativeName>
</protein>
<dbReference type="UniPathway" id="UPA00394">
    <property type="reaction ID" value="UER00652"/>
</dbReference>
<evidence type="ECO:0000313" key="13">
    <source>
        <dbReference type="Proteomes" id="UP000327044"/>
    </source>
</evidence>
<proteinExistence type="inferred from homology"/>
<name>A0A5N4AR98_PHOPY</name>
<dbReference type="GO" id="GO:0000255">
    <property type="term" value="P:allantoin metabolic process"/>
    <property type="evidence" value="ECO:0007669"/>
    <property type="project" value="InterPro"/>
</dbReference>
<evidence type="ECO:0000256" key="2">
    <source>
        <dbReference type="ARBA" id="ARBA00002506"/>
    </source>
</evidence>
<dbReference type="AlphaFoldDB" id="A0A5N4AR98"/>
<dbReference type="Pfam" id="PF09349">
    <property type="entry name" value="OHCU_decarbox"/>
    <property type="match status" value="1"/>
</dbReference>
<keyword evidence="7" id="KW-0210">Decarboxylase</keyword>
<dbReference type="InterPro" id="IPR018020">
    <property type="entry name" value="OHCU_decarboxylase"/>
</dbReference>
<evidence type="ECO:0000256" key="6">
    <source>
        <dbReference type="ARBA" id="ARBA00022631"/>
    </source>
</evidence>
<dbReference type="InterPro" id="IPR036778">
    <property type="entry name" value="OHCU_decarboxylase_sf"/>
</dbReference>
<feature type="domain" description="Oxo-4-hydroxy-4-carboxy-5-ureidoimidazoline decarboxylase" evidence="11">
    <location>
        <begin position="12"/>
        <end position="168"/>
    </location>
</feature>
<dbReference type="EMBL" id="VVIM01000005">
    <property type="protein sequence ID" value="KAB0799738.1"/>
    <property type="molecule type" value="Genomic_DNA"/>
</dbReference>
<dbReference type="GO" id="GO:0006144">
    <property type="term" value="P:purine nucleobase metabolic process"/>
    <property type="evidence" value="ECO:0007669"/>
    <property type="project" value="UniProtKB-KW"/>
</dbReference>
<dbReference type="InParanoid" id="A0A5N4AR98"/>
<comment type="pathway">
    <text evidence="3">Purine metabolism; urate degradation; (S)-allantoin from urate: step 3/3.</text>
</comment>
<accession>A0A5N4AR98</accession>
<keyword evidence="13" id="KW-1185">Reference proteome</keyword>
<evidence type="ECO:0000256" key="1">
    <source>
        <dbReference type="ARBA" id="ARBA00001163"/>
    </source>
</evidence>
<evidence type="ECO:0000313" key="12">
    <source>
        <dbReference type="EMBL" id="KAB0799738.1"/>
    </source>
</evidence>
<keyword evidence="8" id="KW-0456">Lyase</keyword>
<evidence type="ECO:0000256" key="3">
    <source>
        <dbReference type="ARBA" id="ARBA00004754"/>
    </source>
</evidence>
<comment type="caution">
    <text evidence="12">The sequence shown here is derived from an EMBL/GenBank/DDBJ whole genome shotgun (WGS) entry which is preliminary data.</text>
</comment>
<evidence type="ECO:0000256" key="9">
    <source>
        <dbReference type="ARBA" id="ARBA00030624"/>
    </source>
</evidence>